<accession>A0ABT4CT05</accession>
<evidence type="ECO:0000313" key="2">
    <source>
        <dbReference type="Proteomes" id="UP001079657"/>
    </source>
</evidence>
<protein>
    <submittedName>
        <fullName evidence="1">Uncharacterized protein</fullName>
    </submittedName>
</protein>
<dbReference type="RefSeq" id="WP_268051139.1">
    <property type="nucleotide sequence ID" value="NZ_JAPQES010000006.1"/>
</dbReference>
<dbReference type="EMBL" id="JAPQES010000006">
    <property type="protein sequence ID" value="MCY6372205.1"/>
    <property type="molecule type" value="Genomic_DNA"/>
</dbReference>
<organism evidence="1 2">
    <name type="scientific">Clostridium ganghwense</name>
    <dbReference type="NCBI Taxonomy" id="312089"/>
    <lineage>
        <taxon>Bacteria</taxon>
        <taxon>Bacillati</taxon>
        <taxon>Bacillota</taxon>
        <taxon>Clostridia</taxon>
        <taxon>Eubacteriales</taxon>
        <taxon>Clostridiaceae</taxon>
        <taxon>Clostridium</taxon>
    </lineage>
</organism>
<name>A0ABT4CT05_9CLOT</name>
<proteinExistence type="predicted"/>
<dbReference type="Proteomes" id="UP001079657">
    <property type="component" value="Unassembled WGS sequence"/>
</dbReference>
<gene>
    <name evidence="1" type="ORF">OXH55_16360</name>
</gene>
<reference evidence="1" key="1">
    <citation type="submission" date="2022-12" db="EMBL/GenBank/DDBJ databases">
        <authorList>
            <person name="Wang J."/>
        </authorList>
    </citation>
    <scope>NUCLEOTIDE SEQUENCE</scope>
    <source>
        <strain evidence="1">HY-42-06</strain>
    </source>
</reference>
<sequence>MIIDGHAHACGTYANGDNIIKYLDLHGIDIVVLCAGEPESKKNYAYPML</sequence>
<evidence type="ECO:0000313" key="1">
    <source>
        <dbReference type="EMBL" id="MCY6372205.1"/>
    </source>
</evidence>
<comment type="caution">
    <text evidence="1">The sequence shown here is derived from an EMBL/GenBank/DDBJ whole genome shotgun (WGS) entry which is preliminary data.</text>
</comment>
<keyword evidence="2" id="KW-1185">Reference proteome</keyword>